<keyword evidence="3" id="KW-0378">Hydrolase</keyword>
<keyword evidence="3" id="KW-0121">Carboxypeptidase</keyword>
<evidence type="ECO:0000313" key="4">
    <source>
        <dbReference type="Proteomes" id="UP000585836"/>
    </source>
</evidence>
<sequence>MSRRRLAAAAVLAVTLTGAFAPVAVARPADPVQKQLDLLVDRDGVPGALAYDGRVTRTAGVADLETGRPMVGERGRLRLASDTKAFTAVAVMRLVADGRIRLDDRAGTYLPQLAERGITVRQLLKQTSGLPEYSSLVDWNGRPGTSEDYLALALAEKPVFEPGTDWGYSNTNYLALGMLIDKVSGTDFRTYIERTVLRPLHLDDTYWPAPGELSLRGPHAHNYGVHPAHPQAGRVDVTELPGYEFGASGGLVSTPGDLNAFWDGLFGGRLLPGWALRLMTRDTTDVGGRDVYPAGSRYGYGVASIPLSCGGVYWGHGGDLPGDSVGGGRASAGRGTVTVYTTTWAAEGASLRHLQRAVDAALCAKGR</sequence>
<protein>
    <submittedName>
        <fullName evidence="3">D-alanyl-D-alanine carboxypeptidase</fullName>
        <ecNumber evidence="3">3.4.16.4</ecNumber>
    </submittedName>
</protein>
<dbReference type="InterPro" id="IPR012338">
    <property type="entry name" value="Beta-lactam/transpept-like"/>
</dbReference>
<comment type="caution">
    <text evidence="3">The sequence shown here is derived from an EMBL/GenBank/DDBJ whole genome shotgun (WGS) entry which is preliminary data.</text>
</comment>
<dbReference type="Proteomes" id="UP000585836">
    <property type="component" value="Unassembled WGS sequence"/>
</dbReference>
<dbReference type="SUPFAM" id="SSF56601">
    <property type="entry name" value="beta-lactamase/transpeptidase-like"/>
    <property type="match status" value="1"/>
</dbReference>
<dbReference type="PANTHER" id="PTHR46825">
    <property type="entry name" value="D-ALANYL-D-ALANINE-CARBOXYPEPTIDASE/ENDOPEPTIDASE AMPH"/>
    <property type="match status" value="1"/>
</dbReference>
<dbReference type="AlphaFoldDB" id="A0A7W9UV22"/>
<keyword evidence="4" id="KW-1185">Reference proteome</keyword>
<dbReference type="Pfam" id="PF00144">
    <property type="entry name" value="Beta-lactamase"/>
    <property type="match status" value="1"/>
</dbReference>
<dbReference type="EMBL" id="JACHJK010000023">
    <property type="protein sequence ID" value="MBB5932238.1"/>
    <property type="molecule type" value="Genomic_DNA"/>
</dbReference>
<feature type="domain" description="Beta-lactamase-related" evidence="2">
    <location>
        <begin position="40"/>
        <end position="354"/>
    </location>
</feature>
<dbReference type="InterPro" id="IPR001466">
    <property type="entry name" value="Beta-lactam-related"/>
</dbReference>
<name>A0A7W9UV22_9ACTN</name>
<keyword evidence="1" id="KW-0732">Signal</keyword>
<dbReference type="InterPro" id="IPR050491">
    <property type="entry name" value="AmpC-like"/>
</dbReference>
<feature type="chain" id="PRO_5038380411" evidence="1">
    <location>
        <begin position="22"/>
        <end position="367"/>
    </location>
</feature>
<dbReference type="Gene3D" id="3.40.710.10">
    <property type="entry name" value="DD-peptidase/beta-lactamase superfamily"/>
    <property type="match status" value="1"/>
</dbReference>
<evidence type="ECO:0000256" key="1">
    <source>
        <dbReference type="SAM" id="SignalP"/>
    </source>
</evidence>
<accession>A0A7W9UV22</accession>
<proteinExistence type="predicted"/>
<organism evidence="3 4">
    <name type="scientific">Streptomyces echinatus</name>
    <dbReference type="NCBI Taxonomy" id="67293"/>
    <lineage>
        <taxon>Bacteria</taxon>
        <taxon>Bacillati</taxon>
        <taxon>Actinomycetota</taxon>
        <taxon>Actinomycetes</taxon>
        <taxon>Kitasatosporales</taxon>
        <taxon>Streptomycetaceae</taxon>
        <taxon>Streptomyces</taxon>
    </lineage>
</organism>
<dbReference type="PANTHER" id="PTHR46825:SF7">
    <property type="entry name" value="D-ALANYL-D-ALANINE CARBOXYPEPTIDASE"/>
    <property type="match status" value="1"/>
</dbReference>
<feature type="signal peptide" evidence="1">
    <location>
        <begin position="1"/>
        <end position="21"/>
    </location>
</feature>
<reference evidence="3 4" key="1">
    <citation type="submission" date="2020-08" db="EMBL/GenBank/DDBJ databases">
        <title>Genomic Encyclopedia of Type Strains, Phase III (KMG-III): the genomes of soil and plant-associated and newly described type strains.</title>
        <authorList>
            <person name="Whitman W."/>
        </authorList>
    </citation>
    <scope>NUCLEOTIDE SEQUENCE [LARGE SCALE GENOMIC DNA]</scope>
    <source>
        <strain evidence="3 4">CECT 3313</strain>
    </source>
</reference>
<dbReference type="GO" id="GO:0009002">
    <property type="term" value="F:serine-type D-Ala-D-Ala carboxypeptidase activity"/>
    <property type="evidence" value="ECO:0007669"/>
    <property type="project" value="UniProtKB-EC"/>
</dbReference>
<evidence type="ECO:0000313" key="3">
    <source>
        <dbReference type="EMBL" id="MBB5932238.1"/>
    </source>
</evidence>
<dbReference type="EC" id="3.4.16.4" evidence="3"/>
<keyword evidence="3" id="KW-0645">Protease</keyword>
<dbReference type="RefSeq" id="WP_184974337.1">
    <property type="nucleotide sequence ID" value="NZ_JACHJK010000023.1"/>
</dbReference>
<gene>
    <name evidence="3" type="ORF">FHS34_007748</name>
</gene>
<evidence type="ECO:0000259" key="2">
    <source>
        <dbReference type="Pfam" id="PF00144"/>
    </source>
</evidence>